<evidence type="ECO:0000313" key="7">
    <source>
        <dbReference type="EMBL" id="KFZ36872.1"/>
    </source>
</evidence>
<dbReference type="RefSeq" id="WP_037443821.1">
    <property type="nucleotide sequence ID" value="NZ_JPEO01000011.1"/>
</dbReference>
<keyword evidence="8" id="KW-1185">Reference proteome</keyword>
<keyword evidence="1" id="KW-0902">Two-component regulatory system</keyword>
<dbReference type="EMBL" id="JPEO01000011">
    <property type="protein sequence ID" value="KFZ36872.1"/>
    <property type="molecule type" value="Genomic_DNA"/>
</dbReference>
<evidence type="ECO:0000256" key="3">
    <source>
        <dbReference type="ARBA" id="ARBA00023125"/>
    </source>
</evidence>
<organism evidence="7 8">
    <name type="scientific">Shewanella mangrovi</name>
    <dbReference type="NCBI Taxonomy" id="1515746"/>
    <lineage>
        <taxon>Bacteria</taxon>
        <taxon>Pseudomonadati</taxon>
        <taxon>Pseudomonadota</taxon>
        <taxon>Gammaproteobacteria</taxon>
        <taxon>Alteromonadales</taxon>
        <taxon>Shewanellaceae</taxon>
        <taxon>Shewanella</taxon>
    </lineage>
</organism>
<reference evidence="7 8" key="1">
    <citation type="submission" date="2014-06" db="EMBL/GenBank/DDBJ databases">
        <title>Shewanella sp. YQH10.</title>
        <authorList>
            <person name="Liu Y."/>
            <person name="Zeng R."/>
        </authorList>
    </citation>
    <scope>NUCLEOTIDE SEQUENCE [LARGE SCALE GENOMIC DNA]</scope>
    <source>
        <strain evidence="7 8">YQH10</strain>
    </source>
</reference>
<dbReference type="AlphaFoldDB" id="A0A094JCE5"/>
<dbReference type="InterPro" id="IPR036457">
    <property type="entry name" value="PPM-type-like_dom_sf"/>
</dbReference>
<dbReference type="GO" id="GO:0006355">
    <property type="term" value="P:regulation of DNA-templated transcription"/>
    <property type="evidence" value="ECO:0007669"/>
    <property type="project" value="TreeGrafter"/>
</dbReference>
<dbReference type="GO" id="GO:0032993">
    <property type="term" value="C:protein-DNA complex"/>
    <property type="evidence" value="ECO:0007669"/>
    <property type="project" value="TreeGrafter"/>
</dbReference>
<dbReference type="Proteomes" id="UP000029264">
    <property type="component" value="Unassembled WGS sequence"/>
</dbReference>
<dbReference type="Gene3D" id="3.40.50.2300">
    <property type="match status" value="1"/>
</dbReference>
<gene>
    <name evidence="7" type="ORF">HR45_13805</name>
</gene>
<keyword evidence="2" id="KW-0805">Transcription regulation</keyword>
<feature type="domain" description="Response regulatory" evidence="6">
    <location>
        <begin position="7"/>
        <end position="121"/>
    </location>
</feature>
<dbReference type="InterPro" id="IPR039420">
    <property type="entry name" value="WalR-like"/>
</dbReference>
<comment type="caution">
    <text evidence="7">The sequence shown here is derived from an EMBL/GenBank/DDBJ whole genome shotgun (WGS) entry which is preliminary data.</text>
</comment>
<evidence type="ECO:0000313" key="8">
    <source>
        <dbReference type="Proteomes" id="UP000029264"/>
    </source>
</evidence>
<dbReference type="GO" id="GO:0005829">
    <property type="term" value="C:cytosol"/>
    <property type="evidence" value="ECO:0007669"/>
    <property type="project" value="TreeGrafter"/>
</dbReference>
<accession>A0A094JCE5</accession>
<keyword evidence="4" id="KW-0804">Transcription</keyword>
<dbReference type="Gene3D" id="3.60.40.10">
    <property type="entry name" value="PPM-type phosphatase domain"/>
    <property type="match status" value="1"/>
</dbReference>
<dbReference type="GO" id="GO:0000156">
    <property type="term" value="F:phosphorelay response regulator activity"/>
    <property type="evidence" value="ECO:0007669"/>
    <property type="project" value="TreeGrafter"/>
</dbReference>
<evidence type="ECO:0000256" key="1">
    <source>
        <dbReference type="ARBA" id="ARBA00023012"/>
    </source>
</evidence>
<dbReference type="eggNOG" id="COG0745">
    <property type="taxonomic scope" value="Bacteria"/>
</dbReference>
<dbReference type="STRING" id="1515746.HR45_13805"/>
<dbReference type="InterPro" id="IPR011006">
    <property type="entry name" value="CheY-like_superfamily"/>
</dbReference>
<dbReference type="GO" id="GO:0000976">
    <property type="term" value="F:transcription cis-regulatory region binding"/>
    <property type="evidence" value="ECO:0007669"/>
    <property type="project" value="TreeGrafter"/>
</dbReference>
<dbReference type="Pfam" id="PF00072">
    <property type="entry name" value="Response_reg"/>
    <property type="match status" value="1"/>
</dbReference>
<dbReference type="InterPro" id="IPR001789">
    <property type="entry name" value="Sig_transdc_resp-reg_receiver"/>
</dbReference>
<proteinExistence type="predicted"/>
<evidence type="ECO:0000259" key="6">
    <source>
        <dbReference type="PROSITE" id="PS50110"/>
    </source>
</evidence>
<feature type="modified residue" description="4-aspartylphosphate" evidence="5">
    <location>
        <position position="56"/>
    </location>
</feature>
<evidence type="ECO:0000256" key="4">
    <source>
        <dbReference type="ARBA" id="ARBA00023163"/>
    </source>
</evidence>
<dbReference type="PANTHER" id="PTHR48111">
    <property type="entry name" value="REGULATOR OF RPOS"/>
    <property type="match status" value="1"/>
</dbReference>
<dbReference type="OrthoDB" id="6399952at2"/>
<dbReference type="SMART" id="SM00448">
    <property type="entry name" value="REC"/>
    <property type="match status" value="1"/>
</dbReference>
<keyword evidence="3" id="KW-0238">DNA-binding</keyword>
<dbReference type="PROSITE" id="PS50110">
    <property type="entry name" value="RESPONSE_REGULATORY"/>
    <property type="match status" value="1"/>
</dbReference>
<evidence type="ECO:0000256" key="5">
    <source>
        <dbReference type="PROSITE-ProRule" id="PRU00169"/>
    </source>
</evidence>
<name>A0A094JCE5_9GAMM</name>
<dbReference type="PANTHER" id="PTHR48111:SF22">
    <property type="entry name" value="REGULATOR OF RPOS"/>
    <property type="match status" value="1"/>
</dbReference>
<keyword evidence="5" id="KW-0597">Phosphoprotein</keyword>
<protein>
    <recommendedName>
        <fullName evidence="6">Response regulatory domain-containing protein</fullName>
    </recommendedName>
</protein>
<sequence length="368" mass="41344">MALDAIKVLLVEDDPVFRNIVASFLRSRGASVTEAGDGEIALAQFFSESFDILLSDLTMPNMTGLELLHELAQAGAYIPAIVMSGNQHMSIVSDALRLGASDYLVKPISDLYQIEHAINESLRHVTREDGNLAQDLDELSYQELNEHLALLERNANAARSVQQQLFSASTVNYQQANFEFSLFTGNDVSPYFIDSERVGCQHLVMYMAHFYPEDNKAAFASVLLRNFVHQSVQQLQKQGVELEPCKMLGFINQRLVHSGMGFYTDMILVVYEFSSRTTRIAQAGSGLRCFLRQDEDFTPLMLPATIQLGLLEWDDCQGHVRILEKGEKICVLSQNRTHKDFISRNLFSGVEYRPELPAGGYFQLSPEN</sequence>
<dbReference type="SUPFAM" id="SSF52172">
    <property type="entry name" value="CheY-like"/>
    <property type="match status" value="1"/>
</dbReference>
<evidence type="ECO:0000256" key="2">
    <source>
        <dbReference type="ARBA" id="ARBA00023015"/>
    </source>
</evidence>